<evidence type="ECO:0000256" key="5">
    <source>
        <dbReference type="ARBA" id="ARBA00047984"/>
    </source>
</evidence>
<comment type="catalytic activity">
    <reaction evidence="5">
        <text>ATP + H2O = ADP + phosphate + H(+)</text>
        <dbReference type="Rhea" id="RHEA:13065"/>
        <dbReference type="ChEBI" id="CHEBI:15377"/>
        <dbReference type="ChEBI" id="CHEBI:15378"/>
        <dbReference type="ChEBI" id="CHEBI:30616"/>
        <dbReference type="ChEBI" id="CHEBI:43474"/>
        <dbReference type="ChEBI" id="CHEBI:456216"/>
        <dbReference type="EC" id="3.6.4.13"/>
    </reaction>
</comment>
<dbReference type="PANTHER" id="PTHR12131:SF1">
    <property type="entry name" value="ATP-DEPENDENT RNA HELICASE SUPV3L1, MITOCHONDRIAL-RELATED"/>
    <property type="match status" value="1"/>
</dbReference>
<dbReference type="InterPro" id="IPR012961">
    <property type="entry name" value="Ski2/MTR4_C"/>
</dbReference>
<dbReference type="GO" id="GO:0016787">
    <property type="term" value="F:hydrolase activity"/>
    <property type="evidence" value="ECO:0007669"/>
    <property type="project" value="UniProtKB-KW"/>
</dbReference>
<dbReference type="SMART" id="SM01142">
    <property type="entry name" value="DSHCT"/>
    <property type="match status" value="1"/>
</dbReference>
<evidence type="ECO:0000313" key="9">
    <source>
        <dbReference type="Proteomes" id="UP000230066"/>
    </source>
</evidence>
<dbReference type="PROSITE" id="PS51194">
    <property type="entry name" value="HELICASE_CTER"/>
    <property type="match status" value="1"/>
</dbReference>
<feature type="domain" description="Helicase C-terminal" evidence="7">
    <location>
        <begin position="1"/>
        <end position="106"/>
    </location>
</feature>
<evidence type="ECO:0000259" key="7">
    <source>
        <dbReference type="PROSITE" id="PS51194"/>
    </source>
</evidence>
<keyword evidence="4" id="KW-0067">ATP-binding</keyword>
<proteinExistence type="predicted"/>
<reference evidence="8" key="1">
    <citation type="submission" date="2019-03" db="EMBL/GenBank/DDBJ databases">
        <title>Improved annotation for the trematode Fasciola hepatica.</title>
        <authorList>
            <person name="Choi Y.-J."/>
            <person name="Martin J."/>
            <person name="Mitreva M."/>
        </authorList>
    </citation>
    <scope>NUCLEOTIDE SEQUENCE [LARGE SCALE GENOMIC DNA]</scope>
</reference>
<evidence type="ECO:0000313" key="8">
    <source>
        <dbReference type="EMBL" id="THD25543.1"/>
    </source>
</evidence>
<dbReference type="PANTHER" id="PTHR12131">
    <property type="entry name" value="ATP-DEPENDENT RNA AND DNA HELICASE"/>
    <property type="match status" value="1"/>
</dbReference>
<dbReference type="EMBL" id="JXXN02001095">
    <property type="protein sequence ID" value="THD25543.1"/>
    <property type="molecule type" value="Genomic_DNA"/>
</dbReference>
<evidence type="ECO:0000256" key="2">
    <source>
        <dbReference type="ARBA" id="ARBA00022801"/>
    </source>
</evidence>
<dbReference type="Proteomes" id="UP000230066">
    <property type="component" value="Unassembled WGS sequence"/>
</dbReference>
<dbReference type="InterPro" id="IPR001650">
    <property type="entry name" value="Helicase_C-like"/>
</dbReference>
<dbReference type="Gene3D" id="1.10.3380.30">
    <property type="match status" value="1"/>
</dbReference>
<evidence type="ECO:0000256" key="1">
    <source>
        <dbReference type="ARBA" id="ARBA00022741"/>
    </source>
</evidence>
<dbReference type="InterPro" id="IPR050699">
    <property type="entry name" value="RNA-DNA_Helicase"/>
</dbReference>
<keyword evidence="1" id="KW-0547">Nucleotide-binding</keyword>
<keyword evidence="3 8" id="KW-0347">Helicase</keyword>
<dbReference type="Gene3D" id="3.40.50.300">
    <property type="entry name" value="P-loop containing nucleotide triphosphate hydrolases"/>
    <property type="match status" value="1"/>
</dbReference>
<dbReference type="GO" id="GO:0070478">
    <property type="term" value="P:nuclear-transcribed mRNA catabolic process, 3'-5' exonucleolytic nonsense-mediated decay"/>
    <property type="evidence" value="ECO:0007669"/>
    <property type="project" value="TreeGrafter"/>
</dbReference>
<evidence type="ECO:0000256" key="4">
    <source>
        <dbReference type="ARBA" id="ARBA00022840"/>
    </source>
</evidence>
<evidence type="ECO:0000256" key="6">
    <source>
        <dbReference type="SAM" id="SignalP"/>
    </source>
</evidence>
<name>A0A4E0RDH3_FASHE</name>
<feature type="chain" id="PRO_5020034237" evidence="6">
    <location>
        <begin position="19"/>
        <end position="824"/>
    </location>
</feature>
<protein>
    <submittedName>
        <fullName evidence="8">Helicase SKI2W</fullName>
    </submittedName>
</protein>
<dbReference type="GO" id="GO:0003724">
    <property type="term" value="F:RNA helicase activity"/>
    <property type="evidence" value="ECO:0007669"/>
    <property type="project" value="UniProtKB-EC"/>
</dbReference>
<evidence type="ECO:0000256" key="3">
    <source>
        <dbReference type="ARBA" id="ARBA00022806"/>
    </source>
</evidence>
<dbReference type="Pfam" id="PF08148">
    <property type="entry name" value="DSHCT"/>
    <property type="match status" value="1"/>
</dbReference>
<dbReference type="AlphaFoldDB" id="A0A4E0RDH3"/>
<dbReference type="GO" id="GO:0005524">
    <property type="term" value="F:ATP binding"/>
    <property type="evidence" value="ECO:0007669"/>
    <property type="project" value="UniProtKB-KW"/>
</dbReference>
<accession>A0A4E0RDH3</accession>
<gene>
    <name evidence="8" type="ORF">D915_003732</name>
</gene>
<sequence length="824" mass="91496">MLFQRGLIRLLFATETFAMGVNMPARCVLFSTLEKFDGRRRRPLNPGEYTQMAGRAGRRGLDASGTVIILVEGVGQSVASIKTGIPSQETLTGMILGKPTQLTSQFKITYSMILHLHRTNWLSPQDIMRRSFMEAPALRHEIKRRQYLTQLRNLLLDTTFLIPSAGSSTSAVGTTSAQAWTEKTGILPTSPVSTGEPILQVKCPFGQTQCVQTMATYYQACCKFRQLSASISVVLAIQSLPDLQRVFCPGRLLFVRLPARKTRGRSTQDAQDWLVPAMVVDVNKVSVRGETEVQWSLITWELPAIPDEKCSQSFYMIPSDPKLSNAAVSRDEKLHLTVEDDHFDEETEEEVLQDGEDQWMAPTPFPPQLMPVFNPANYRVTTNSSVTLSELLTRAMARHRQERAASEAGLRLVVGSNTAAADDLLPQLVDESNRGLCTLVRQVVALSSRNAGNDEDRTVVHGLPADFPTSVQLGRVLRAKTNATESNDLFSELWLLGEELTTPLLGASVTQRLAPMTCPDVRAHLAQFHRTCRRRWAVKRLETSLSNDKLSLNSEYLGRLRVLEELGFIDTANEKGCLSLKGLVACELQQMEVLLTQLLLDGSFTQLPAVDIAALMSCFVFELRASDLAREEQRTAQTNPTAEEPQAHVMALLAEKIDSPVNVDDGETDGEDKSLIKLSSKQKMTVPEHLHGHVLKIYQFASDLEQLQRKHGLADSSADTRLNCSLVRATHAWASGNPFATIVGLAEMQEGNLIRGLLRLDELLRHVCNACHRLGDRVLGLRMNEARNAIHRDLVCSPSLYISDEFVYRPAETEEQAPDAGEDE</sequence>
<dbReference type="SUPFAM" id="SSF52540">
    <property type="entry name" value="P-loop containing nucleoside triphosphate hydrolases"/>
    <property type="match status" value="1"/>
</dbReference>
<keyword evidence="6" id="KW-0732">Signal</keyword>
<keyword evidence="2" id="KW-0378">Hydrolase</keyword>
<organism evidence="8 9">
    <name type="scientific">Fasciola hepatica</name>
    <name type="common">Liver fluke</name>
    <dbReference type="NCBI Taxonomy" id="6192"/>
    <lineage>
        <taxon>Eukaryota</taxon>
        <taxon>Metazoa</taxon>
        <taxon>Spiralia</taxon>
        <taxon>Lophotrochozoa</taxon>
        <taxon>Platyhelminthes</taxon>
        <taxon>Trematoda</taxon>
        <taxon>Digenea</taxon>
        <taxon>Plagiorchiida</taxon>
        <taxon>Echinostomata</taxon>
        <taxon>Echinostomatoidea</taxon>
        <taxon>Fasciolidae</taxon>
        <taxon>Fasciola</taxon>
    </lineage>
</organism>
<dbReference type="InterPro" id="IPR027417">
    <property type="entry name" value="P-loop_NTPase"/>
</dbReference>
<keyword evidence="9" id="KW-1185">Reference proteome</keyword>
<feature type="signal peptide" evidence="6">
    <location>
        <begin position="1"/>
        <end position="18"/>
    </location>
</feature>
<comment type="caution">
    <text evidence="8">The sequence shown here is derived from an EMBL/GenBank/DDBJ whole genome shotgun (WGS) entry which is preliminary data.</text>
</comment>
<dbReference type="GO" id="GO:0055087">
    <property type="term" value="C:Ski complex"/>
    <property type="evidence" value="ECO:0007669"/>
    <property type="project" value="TreeGrafter"/>
</dbReference>